<evidence type="ECO:0000256" key="7">
    <source>
        <dbReference type="ARBA" id="ARBA00023002"/>
    </source>
</evidence>
<comment type="caution">
    <text evidence="11">The sequence shown here is derived from an EMBL/GenBank/DDBJ whole genome shotgun (WGS) entry which is preliminary data.</text>
</comment>
<dbReference type="SUPFAM" id="SSF48264">
    <property type="entry name" value="Cytochrome P450"/>
    <property type="match status" value="1"/>
</dbReference>
<dbReference type="GO" id="GO:0020037">
    <property type="term" value="F:heme binding"/>
    <property type="evidence" value="ECO:0007669"/>
    <property type="project" value="InterPro"/>
</dbReference>
<keyword evidence="8" id="KW-0408">Iron</keyword>
<dbReference type="AlphaFoldDB" id="A0A5N5L7V3"/>
<evidence type="ECO:0000256" key="3">
    <source>
        <dbReference type="ARBA" id="ARBA00022617"/>
    </source>
</evidence>
<keyword evidence="7" id="KW-0560">Oxidoreductase</keyword>
<dbReference type="GO" id="GO:0004497">
    <property type="term" value="F:monooxygenase activity"/>
    <property type="evidence" value="ECO:0007669"/>
    <property type="project" value="UniProtKB-KW"/>
</dbReference>
<evidence type="ECO:0000256" key="10">
    <source>
        <dbReference type="ARBA" id="ARBA00023136"/>
    </source>
</evidence>
<dbReference type="InterPro" id="IPR036396">
    <property type="entry name" value="Cyt_P450_sf"/>
</dbReference>
<keyword evidence="4" id="KW-0812">Transmembrane</keyword>
<gene>
    <name evidence="11" type="ORF">DKX38_015669</name>
</gene>
<keyword evidence="3" id="KW-0349">Heme</keyword>
<keyword evidence="12" id="KW-1185">Reference proteome</keyword>
<protein>
    <recommendedName>
        <fullName evidence="13">Cytochrome P450</fullName>
    </recommendedName>
</protein>
<organism evidence="11 12">
    <name type="scientific">Salix brachista</name>
    <dbReference type="NCBI Taxonomy" id="2182728"/>
    <lineage>
        <taxon>Eukaryota</taxon>
        <taxon>Viridiplantae</taxon>
        <taxon>Streptophyta</taxon>
        <taxon>Embryophyta</taxon>
        <taxon>Tracheophyta</taxon>
        <taxon>Spermatophyta</taxon>
        <taxon>Magnoliopsida</taxon>
        <taxon>eudicotyledons</taxon>
        <taxon>Gunneridae</taxon>
        <taxon>Pentapetalae</taxon>
        <taxon>rosids</taxon>
        <taxon>fabids</taxon>
        <taxon>Malpighiales</taxon>
        <taxon>Salicaceae</taxon>
        <taxon>Saliceae</taxon>
        <taxon>Salix</taxon>
    </lineage>
</organism>
<evidence type="ECO:0000256" key="9">
    <source>
        <dbReference type="ARBA" id="ARBA00023033"/>
    </source>
</evidence>
<evidence type="ECO:0000256" key="4">
    <source>
        <dbReference type="ARBA" id="ARBA00022692"/>
    </source>
</evidence>
<evidence type="ECO:0000256" key="6">
    <source>
        <dbReference type="ARBA" id="ARBA00022989"/>
    </source>
</evidence>
<comment type="subcellular location">
    <subcellularLocation>
        <location evidence="1">Membrane</location>
        <topology evidence="1">Single-pass membrane protein</topology>
    </subcellularLocation>
</comment>
<keyword evidence="9" id="KW-0503">Monooxygenase</keyword>
<dbReference type="PANTHER" id="PTHR24282:SF28">
    <property type="entry name" value="CYTOCHROME P450"/>
    <property type="match status" value="1"/>
</dbReference>
<proteinExistence type="inferred from homology"/>
<evidence type="ECO:0000256" key="5">
    <source>
        <dbReference type="ARBA" id="ARBA00022723"/>
    </source>
</evidence>
<dbReference type="EMBL" id="VDCV01000010">
    <property type="protein sequence ID" value="KAB5538136.1"/>
    <property type="molecule type" value="Genomic_DNA"/>
</dbReference>
<evidence type="ECO:0000256" key="1">
    <source>
        <dbReference type="ARBA" id="ARBA00004167"/>
    </source>
</evidence>
<comment type="similarity">
    <text evidence="2">Belongs to the cytochrome P450 family.</text>
</comment>
<evidence type="ECO:0000256" key="8">
    <source>
        <dbReference type="ARBA" id="ARBA00023004"/>
    </source>
</evidence>
<dbReference type="InterPro" id="IPR001128">
    <property type="entry name" value="Cyt_P450"/>
</dbReference>
<dbReference type="GO" id="GO:0016020">
    <property type="term" value="C:membrane"/>
    <property type="evidence" value="ECO:0007669"/>
    <property type="project" value="UniProtKB-SubCell"/>
</dbReference>
<evidence type="ECO:0000256" key="2">
    <source>
        <dbReference type="ARBA" id="ARBA00010617"/>
    </source>
</evidence>
<keyword evidence="5" id="KW-0479">Metal-binding</keyword>
<evidence type="ECO:0000313" key="12">
    <source>
        <dbReference type="Proteomes" id="UP000326939"/>
    </source>
</evidence>
<dbReference type="PANTHER" id="PTHR24282">
    <property type="entry name" value="CYTOCHROME P450 FAMILY MEMBER"/>
    <property type="match status" value="1"/>
</dbReference>
<name>A0A5N5L7V3_9ROSI</name>
<evidence type="ECO:0008006" key="13">
    <source>
        <dbReference type="Google" id="ProtNLM"/>
    </source>
</evidence>
<reference evidence="12" key="1">
    <citation type="journal article" date="2019" name="Gigascience">
        <title>De novo genome assembly of the endangered Acer yangbiense, a plant species with extremely small populations endemic to Yunnan Province, China.</title>
        <authorList>
            <person name="Yang J."/>
            <person name="Wariss H.M."/>
            <person name="Tao L."/>
            <person name="Zhang R."/>
            <person name="Yun Q."/>
            <person name="Hollingsworth P."/>
            <person name="Dao Z."/>
            <person name="Luo G."/>
            <person name="Guo H."/>
            <person name="Ma Y."/>
            <person name="Sun W."/>
        </authorList>
    </citation>
    <scope>NUCLEOTIDE SEQUENCE [LARGE SCALE GENOMIC DNA]</scope>
    <source>
        <strain evidence="12">cv. br00</strain>
    </source>
</reference>
<dbReference type="Pfam" id="PF00067">
    <property type="entry name" value="p450"/>
    <property type="match status" value="1"/>
</dbReference>
<evidence type="ECO:0000313" key="11">
    <source>
        <dbReference type="EMBL" id="KAB5538136.1"/>
    </source>
</evidence>
<sequence length="82" mass="9250">MLLASNPEWQARARSEVKQVCDGHLPDLAMLGKMKVIKTVVLEVLRPYPAVAVVSRRALQDVKLCDMQVPKGVNMWIWAPRP</sequence>
<dbReference type="Gene3D" id="1.10.630.10">
    <property type="entry name" value="Cytochrome P450"/>
    <property type="match status" value="1"/>
</dbReference>
<accession>A0A5N5L7V3</accession>
<keyword evidence="6" id="KW-1133">Transmembrane helix</keyword>
<dbReference type="InterPro" id="IPR050665">
    <property type="entry name" value="Cytochrome_P450_Monooxygen"/>
</dbReference>
<keyword evidence="10" id="KW-0472">Membrane</keyword>
<dbReference type="GO" id="GO:0016705">
    <property type="term" value="F:oxidoreductase activity, acting on paired donors, with incorporation or reduction of molecular oxygen"/>
    <property type="evidence" value="ECO:0007669"/>
    <property type="project" value="InterPro"/>
</dbReference>
<dbReference type="Proteomes" id="UP000326939">
    <property type="component" value="Chromosome 10"/>
</dbReference>
<dbReference type="GO" id="GO:0005506">
    <property type="term" value="F:iron ion binding"/>
    <property type="evidence" value="ECO:0007669"/>
    <property type="project" value="InterPro"/>
</dbReference>